<feature type="domain" description="DUF11" evidence="1">
    <location>
        <begin position="34"/>
        <end position="114"/>
    </location>
</feature>
<evidence type="ECO:0000313" key="3">
    <source>
        <dbReference type="Proteomes" id="UP000488299"/>
    </source>
</evidence>
<sequence>MMGCYTSGRVKTKSLPCAGGKQYAAWFYDFRPLNITLTNTGPVPATSVVVNDTASAGVTIVPGSITASAGTFTPGLTGGTWSVGTLPAGATDTLIYSVSVNVEGVVYNTASVPDNDARVCTTIPYKVCKGEPYAILLQAPAGFNRYQWYLTAPGATTATLVSDGTLNSFTATLPGAYQVVIDEGLNSACPQTGCCPVLIEEVDVPLFTVSTQNPTCVGPTPQANGQLIITGLADSRRYTFQYSVGTSFDGTSAVPVPATSIPANGVIGTGLVANNYTVRLTDRQTGCFRDMTVALVSNCVCPEDVCIPVTIRKVTSR</sequence>
<name>A0A7J5TU33_9BACT</name>
<dbReference type="Proteomes" id="UP000488299">
    <property type="component" value="Unassembled WGS sequence"/>
</dbReference>
<accession>A0A7J5TU33</accession>
<reference evidence="2 3" key="1">
    <citation type="submission" date="2019-10" db="EMBL/GenBank/DDBJ databases">
        <title>Rudanella paleaurantiibacter sp. nov., isolated from sludge.</title>
        <authorList>
            <person name="Xu S.Q."/>
        </authorList>
    </citation>
    <scope>NUCLEOTIDE SEQUENCE [LARGE SCALE GENOMIC DNA]</scope>
    <source>
        <strain evidence="2 3">HX-22-17</strain>
    </source>
</reference>
<dbReference type="InterPro" id="IPR001434">
    <property type="entry name" value="OmcB-like_DUF11"/>
</dbReference>
<keyword evidence="3" id="KW-1185">Reference proteome</keyword>
<gene>
    <name evidence="2" type="ORF">F5984_22420</name>
</gene>
<dbReference type="InterPro" id="IPR047589">
    <property type="entry name" value="DUF11_rpt"/>
</dbReference>
<evidence type="ECO:0000313" key="2">
    <source>
        <dbReference type="EMBL" id="KAB7727381.1"/>
    </source>
</evidence>
<protein>
    <submittedName>
        <fullName evidence="2">DUF11 domain-containing protein</fullName>
    </submittedName>
</protein>
<dbReference type="AlphaFoldDB" id="A0A7J5TU33"/>
<proteinExistence type="predicted"/>
<dbReference type="NCBIfam" id="TIGR01451">
    <property type="entry name" value="B_ant_repeat"/>
    <property type="match status" value="1"/>
</dbReference>
<dbReference type="EMBL" id="WELI01000011">
    <property type="protein sequence ID" value="KAB7727381.1"/>
    <property type="molecule type" value="Genomic_DNA"/>
</dbReference>
<comment type="caution">
    <text evidence="2">The sequence shown here is derived from an EMBL/GenBank/DDBJ whole genome shotgun (WGS) entry which is preliminary data.</text>
</comment>
<organism evidence="2 3">
    <name type="scientific">Rudanella paleaurantiibacter</name>
    <dbReference type="NCBI Taxonomy" id="2614655"/>
    <lineage>
        <taxon>Bacteria</taxon>
        <taxon>Pseudomonadati</taxon>
        <taxon>Bacteroidota</taxon>
        <taxon>Cytophagia</taxon>
        <taxon>Cytophagales</taxon>
        <taxon>Cytophagaceae</taxon>
        <taxon>Rudanella</taxon>
    </lineage>
</organism>
<evidence type="ECO:0000259" key="1">
    <source>
        <dbReference type="Pfam" id="PF01345"/>
    </source>
</evidence>
<dbReference type="Pfam" id="PF01345">
    <property type="entry name" value="DUF11"/>
    <property type="match status" value="1"/>
</dbReference>